<dbReference type="Pfam" id="PF07859">
    <property type="entry name" value="Abhydrolase_3"/>
    <property type="match status" value="1"/>
</dbReference>
<feature type="active site" evidence="1">
    <location>
        <position position="199"/>
    </location>
</feature>
<dbReference type="InterPro" id="IPR029058">
    <property type="entry name" value="AB_hydrolase_fold"/>
</dbReference>
<dbReference type="PROSITE" id="PS01174">
    <property type="entry name" value="LIPASE_GDXG_SER"/>
    <property type="match status" value="1"/>
</dbReference>
<dbReference type="SUPFAM" id="SSF53474">
    <property type="entry name" value="alpha/beta-Hydrolases"/>
    <property type="match status" value="1"/>
</dbReference>
<keyword evidence="2" id="KW-0732">Signal</keyword>
<protein>
    <recommendedName>
        <fullName evidence="3">Alpha/beta hydrolase fold-3 domain-containing protein</fullName>
    </recommendedName>
</protein>
<dbReference type="Gene3D" id="3.40.50.1820">
    <property type="entry name" value="alpha/beta hydrolase"/>
    <property type="match status" value="1"/>
</dbReference>
<evidence type="ECO:0000313" key="4">
    <source>
        <dbReference type="EMBL" id="CAD6224638.1"/>
    </source>
</evidence>
<keyword evidence="5" id="KW-1185">Reference proteome</keyword>
<proteinExistence type="predicted"/>
<feature type="domain" description="Alpha/beta hydrolase fold-3" evidence="3">
    <location>
        <begin position="111"/>
        <end position="332"/>
    </location>
</feature>
<dbReference type="InterPro" id="IPR013094">
    <property type="entry name" value="AB_hydrolase_3"/>
</dbReference>
<evidence type="ECO:0000313" key="5">
    <source>
        <dbReference type="Proteomes" id="UP000604825"/>
    </source>
</evidence>
<feature type="signal peptide" evidence="2">
    <location>
        <begin position="1"/>
        <end position="20"/>
    </location>
</feature>
<dbReference type="InterPro" id="IPR050466">
    <property type="entry name" value="Carboxylest/Gibb_receptor"/>
</dbReference>
<dbReference type="AlphaFoldDB" id="A0A811NJ40"/>
<evidence type="ECO:0000256" key="2">
    <source>
        <dbReference type="SAM" id="SignalP"/>
    </source>
</evidence>
<dbReference type="InterPro" id="IPR033140">
    <property type="entry name" value="Lipase_GDXG_put_SER_AS"/>
</dbReference>
<dbReference type="EMBL" id="CAJGYO010000004">
    <property type="protein sequence ID" value="CAD6224638.1"/>
    <property type="molecule type" value="Genomic_DNA"/>
</dbReference>
<evidence type="ECO:0000259" key="3">
    <source>
        <dbReference type="Pfam" id="PF07859"/>
    </source>
</evidence>
<dbReference type="Proteomes" id="UP000604825">
    <property type="component" value="Unassembled WGS sequence"/>
</dbReference>
<dbReference type="OrthoDB" id="408631at2759"/>
<dbReference type="GO" id="GO:0016787">
    <property type="term" value="F:hydrolase activity"/>
    <property type="evidence" value="ECO:0007669"/>
    <property type="project" value="InterPro"/>
</dbReference>
<dbReference type="PANTHER" id="PTHR23024">
    <property type="entry name" value="ARYLACETAMIDE DEACETYLASE"/>
    <property type="match status" value="1"/>
</dbReference>
<sequence length="355" mass="38125">MASRIFLPLLLLFLLLGSHCSTGAAAAARRQLLQSRRAGDPNSQVKFDFSPFLIEYKNGRVKRLMGTDVVAASSDALTGVTSRDVTIDPSTGVTARLYLPSFRANTRVPVLVYFHGGAFVVESAFTPIYHAYLNTLAARAGVVAVSVNYRLAPEHPIPAAYDDSWAALKWVLANAAAGGSDPWLSQYGDLSRLFLAGDSAGGNIAHNLALRAGEEGLDGGARINGVALLDPYFQGRSPVGADSTDPAYVQSAARTWNFICAGRYPINHPYADPLVLPASSWQHLGASRVLVTVSGKDRLSPWQRAYYAALRGSAWPGEAELYETPGEGHVYFLTKLGSPQALAEMAKLVAFINRD</sequence>
<feature type="chain" id="PRO_5032494259" description="Alpha/beta hydrolase fold-3 domain-containing protein" evidence="2">
    <location>
        <begin position="21"/>
        <end position="355"/>
    </location>
</feature>
<evidence type="ECO:0000256" key="1">
    <source>
        <dbReference type="PROSITE-ProRule" id="PRU10038"/>
    </source>
</evidence>
<reference evidence="4" key="1">
    <citation type="submission" date="2020-10" db="EMBL/GenBank/DDBJ databases">
        <authorList>
            <person name="Han B."/>
            <person name="Lu T."/>
            <person name="Zhao Q."/>
            <person name="Huang X."/>
            <person name="Zhao Y."/>
        </authorList>
    </citation>
    <scope>NUCLEOTIDE SEQUENCE</scope>
</reference>
<name>A0A811NJ40_9POAL</name>
<dbReference type="PANTHER" id="PTHR23024:SF165">
    <property type="entry name" value="OS09G0461500 PROTEIN"/>
    <property type="match status" value="1"/>
</dbReference>
<accession>A0A811NJ40</accession>
<organism evidence="4 5">
    <name type="scientific">Miscanthus lutarioriparius</name>
    <dbReference type="NCBI Taxonomy" id="422564"/>
    <lineage>
        <taxon>Eukaryota</taxon>
        <taxon>Viridiplantae</taxon>
        <taxon>Streptophyta</taxon>
        <taxon>Embryophyta</taxon>
        <taxon>Tracheophyta</taxon>
        <taxon>Spermatophyta</taxon>
        <taxon>Magnoliopsida</taxon>
        <taxon>Liliopsida</taxon>
        <taxon>Poales</taxon>
        <taxon>Poaceae</taxon>
        <taxon>PACMAD clade</taxon>
        <taxon>Panicoideae</taxon>
        <taxon>Andropogonodae</taxon>
        <taxon>Andropogoneae</taxon>
        <taxon>Saccharinae</taxon>
        <taxon>Miscanthus</taxon>
    </lineage>
</organism>
<gene>
    <name evidence="4" type="ORF">NCGR_LOCUS16902</name>
</gene>
<comment type="caution">
    <text evidence="4">The sequence shown here is derived from an EMBL/GenBank/DDBJ whole genome shotgun (WGS) entry which is preliminary data.</text>
</comment>